<evidence type="ECO:0000259" key="5">
    <source>
        <dbReference type="PROSITE" id="PS50931"/>
    </source>
</evidence>
<dbReference type="SUPFAM" id="SSF53850">
    <property type="entry name" value="Periplasmic binding protein-like II"/>
    <property type="match status" value="1"/>
</dbReference>
<comment type="similarity">
    <text evidence="1">Belongs to the LysR transcriptional regulatory family.</text>
</comment>
<evidence type="ECO:0000313" key="6">
    <source>
        <dbReference type="EMBL" id="MFC3638997.1"/>
    </source>
</evidence>
<evidence type="ECO:0000313" key="7">
    <source>
        <dbReference type="Proteomes" id="UP001595704"/>
    </source>
</evidence>
<dbReference type="PROSITE" id="PS50931">
    <property type="entry name" value="HTH_LYSR"/>
    <property type="match status" value="1"/>
</dbReference>
<keyword evidence="2" id="KW-0805">Transcription regulation</keyword>
<dbReference type="InterPro" id="IPR005119">
    <property type="entry name" value="LysR_subst-bd"/>
</dbReference>
<dbReference type="InterPro" id="IPR036390">
    <property type="entry name" value="WH_DNA-bd_sf"/>
</dbReference>
<feature type="domain" description="HTH lysR-type" evidence="5">
    <location>
        <begin position="5"/>
        <end position="62"/>
    </location>
</feature>
<gene>
    <name evidence="6" type="ORF">ACFONL_16780</name>
</gene>
<dbReference type="InterPro" id="IPR036388">
    <property type="entry name" value="WH-like_DNA-bd_sf"/>
</dbReference>
<accession>A0ABV7UJT9</accession>
<dbReference type="SUPFAM" id="SSF46785">
    <property type="entry name" value="Winged helix' DNA-binding domain"/>
    <property type="match status" value="1"/>
</dbReference>
<reference evidence="7" key="1">
    <citation type="journal article" date="2019" name="Int. J. Syst. Evol. Microbiol.">
        <title>The Global Catalogue of Microorganisms (GCM) 10K type strain sequencing project: providing services to taxonomists for standard genome sequencing and annotation.</title>
        <authorList>
            <consortium name="The Broad Institute Genomics Platform"/>
            <consortium name="The Broad Institute Genome Sequencing Center for Infectious Disease"/>
            <person name="Wu L."/>
            <person name="Ma J."/>
        </authorList>
    </citation>
    <scope>NUCLEOTIDE SEQUENCE [LARGE SCALE GENOMIC DNA]</scope>
    <source>
        <strain evidence="7">KCTC 42282</strain>
    </source>
</reference>
<keyword evidence="4" id="KW-0804">Transcription</keyword>
<sequence length="301" mass="33173">MDARLESRRTHYFLQVLDSGSVRGAASALGMDPSAVSRAVSQLEQECGVALIERKGRGVAATDAGRLLADFLRRQISEKQGLLAQMDSIRKVASGHVDIMTGEGYVRWLMRGSLRRFMQQHPQISVNLNIGSTDEIVREVIDERVHIGLMFHPPNDGRLRSHHAFSNPIQTMTLRSHPLASLNRPLLLADLAPWPGAMLHPSFGLRQHIQAAEVSEAVRLNVAFTTASFEALGQFVLGGLGYSLVSRLSMSPGDRERVSFLPMKNALLHRGRSHLITRQGRLLPPAAMALLRQIIGDMKSA</sequence>
<dbReference type="Gene3D" id="1.10.10.10">
    <property type="entry name" value="Winged helix-like DNA-binding domain superfamily/Winged helix DNA-binding domain"/>
    <property type="match status" value="1"/>
</dbReference>
<dbReference type="PANTHER" id="PTHR30419:SF8">
    <property type="entry name" value="NITROGEN ASSIMILATION TRANSCRIPTIONAL ACTIVATOR-RELATED"/>
    <property type="match status" value="1"/>
</dbReference>
<dbReference type="InterPro" id="IPR000847">
    <property type="entry name" value="LysR_HTH_N"/>
</dbReference>
<evidence type="ECO:0000256" key="1">
    <source>
        <dbReference type="ARBA" id="ARBA00009437"/>
    </source>
</evidence>
<protein>
    <submittedName>
        <fullName evidence="6">LysR family transcriptional regulator</fullName>
    </submittedName>
</protein>
<dbReference type="InterPro" id="IPR050950">
    <property type="entry name" value="HTH-type_LysR_regulators"/>
</dbReference>
<dbReference type="Gene3D" id="3.40.190.290">
    <property type="match status" value="1"/>
</dbReference>
<evidence type="ECO:0000256" key="3">
    <source>
        <dbReference type="ARBA" id="ARBA00023125"/>
    </source>
</evidence>
<dbReference type="PANTHER" id="PTHR30419">
    <property type="entry name" value="HTH-TYPE TRANSCRIPTIONAL REGULATOR YBHD"/>
    <property type="match status" value="1"/>
</dbReference>
<evidence type="ECO:0000256" key="4">
    <source>
        <dbReference type="ARBA" id="ARBA00023163"/>
    </source>
</evidence>
<evidence type="ECO:0000256" key="2">
    <source>
        <dbReference type="ARBA" id="ARBA00023015"/>
    </source>
</evidence>
<dbReference type="EMBL" id="JBHRYC010000086">
    <property type="protein sequence ID" value="MFC3638997.1"/>
    <property type="molecule type" value="Genomic_DNA"/>
</dbReference>
<organism evidence="6 7">
    <name type="scientific">Camelimonas fluminis</name>
    <dbReference type="NCBI Taxonomy" id="1576911"/>
    <lineage>
        <taxon>Bacteria</taxon>
        <taxon>Pseudomonadati</taxon>
        <taxon>Pseudomonadota</taxon>
        <taxon>Alphaproteobacteria</taxon>
        <taxon>Hyphomicrobiales</taxon>
        <taxon>Chelatococcaceae</taxon>
        <taxon>Camelimonas</taxon>
    </lineage>
</organism>
<keyword evidence="7" id="KW-1185">Reference proteome</keyword>
<dbReference type="Proteomes" id="UP001595704">
    <property type="component" value="Unassembled WGS sequence"/>
</dbReference>
<comment type="caution">
    <text evidence="6">The sequence shown here is derived from an EMBL/GenBank/DDBJ whole genome shotgun (WGS) entry which is preliminary data.</text>
</comment>
<keyword evidence="3" id="KW-0238">DNA-binding</keyword>
<proteinExistence type="inferred from homology"/>
<name>A0ABV7UJT9_9HYPH</name>
<dbReference type="Pfam" id="PF03466">
    <property type="entry name" value="LysR_substrate"/>
    <property type="match status" value="1"/>
</dbReference>
<dbReference type="RefSeq" id="WP_191318366.1">
    <property type="nucleotide sequence ID" value="NZ_BNCG01000003.1"/>
</dbReference>
<dbReference type="Pfam" id="PF00126">
    <property type="entry name" value="HTH_1"/>
    <property type="match status" value="1"/>
</dbReference>